<dbReference type="Pfam" id="PF00672">
    <property type="entry name" value="HAMP"/>
    <property type="match status" value="1"/>
</dbReference>
<dbReference type="SUPFAM" id="SSF47384">
    <property type="entry name" value="Homodimeric domain of signal transducing histidine kinase"/>
    <property type="match status" value="1"/>
</dbReference>
<evidence type="ECO:0000256" key="3">
    <source>
        <dbReference type="ARBA" id="ARBA00012438"/>
    </source>
</evidence>
<evidence type="ECO:0000256" key="4">
    <source>
        <dbReference type="ARBA" id="ARBA00022475"/>
    </source>
</evidence>
<dbReference type="InterPro" id="IPR003660">
    <property type="entry name" value="HAMP_dom"/>
</dbReference>
<gene>
    <name evidence="18" type="ORF">FHS83_000989</name>
</gene>
<evidence type="ECO:0000256" key="5">
    <source>
        <dbReference type="ARBA" id="ARBA00022519"/>
    </source>
</evidence>
<keyword evidence="12 15" id="KW-1133">Transmembrane helix</keyword>
<keyword evidence="10 18" id="KW-0418">Kinase</keyword>
<keyword evidence="6" id="KW-0597">Phosphoprotein</keyword>
<dbReference type="PROSITE" id="PS50885">
    <property type="entry name" value="HAMP"/>
    <property type="match status" value="1"/>
</dbReference>
<keyword evidence="5" id="KW-0997">Cell inner membrane</keyword>
<keyword evidence="19" id="KW-1185">Reference proteome</keyword>
<protein>
    <recommendedName>
        <fullName evidence="3">histidine kinase</fullName>
        <ecNumber evidence="3">2.7.13.3</ecNumber>
    </recommendedName>
</protein>
<evidence type="ECO:0000313" key="19">
    <source>
        <dbReference type="Proteomes" id="UP000570514"/>
    </source>
</evidence>
<dbReference type="InterPro" id="IPR003661">
    <property type="entry name" value="HisK_dim/P_dom"/>
</dbReference>
<comment type="subcellular location">
    <subcellularLocation>
        <location evidence="2">Cell inner membrane</location>
        <topology evidence="2">Multi-pass membrane protein</topology>
    </subcellularLocation>
</comment>
<organism evidence="18 19">
    <name type="scientific">Rhizomicrobium palustre</name>
    <dbReference type="NCBI Taxonomy" id="189966"/>
    <lineage>
        <taxon>Bacteria</taxon>
        <taxon>Pseudomonadati</taxon>
        <taxon>Pseudomonadota</taxon>
        <taxon>Alphaproteobacteria</taxon>
        <taxon>Micropepsales</taxon>
        <taxon>Micropepsaceae</taxon>
        <taxon>Rhizomicrobium</taxon>
    </lineage>
</organism>
<keyword evidence="8 15" id="KW-0812">Transmembrane</keyword>
<dbReference type="AlphaFoldDB" id="A0A846MWZ9"/>
<dbReference type="InterPro" id="IPR050980">
    <property type="entry name" value="2C_sensor_his_kinase"/>
</dbReference>
<evidence type="ECO:0000256" key="7">
    <source>
        <dbReference type="ARBA" id="ARBA00022679"/>
    </source>
</evidence>
<dbReference type="PANTHER" id="PTHR44936:SF5">
    <property type="entry name" value="SENSOR HISTIDINE KINASE ENVZ"/>
    <property type="match status" value="1"/>
</dbReference>
<dbReference type="Pfam" id="PF02518">
    <property type="entry name" value="HATPase_c"/>
    <property type="match status" value="1"/>
</dbReference>
<dbReference type="PRINTS" id="PR00344">
    <property type="entry name" value="BCTRLSENSOR"/>
</dbReference>
<dbReference type="CDD" id="cd00075">
    <property type="entry name" value="HATPase"/>
    <property type="match status" value="1"/>
</dbReference>
<dbReference type="PROSITE" id="PS50109">
    <property type="entry name" value="HIS_KIN"/>
    <property type="match status" value="1"/>
</dbReference>
<feature type="transmembrane region" description="Helical" evidence="15">
    <location>
        <begin position="12"/>
        <end position="36"/>
    </location>
</feature>
<keyword evidence="7 18" id="KW-0808">Transferase</keyword>
<dbReference type="SMART" id="SM00304">
    <property type="entry name" value="HAMP"/>
    <property type="match status" value="1"/>
</dbReference>
<proteinExistence type="predicted"/>
<feature type="transmembrane region" description="Helical" evidence="15">
    <location>
        <begin position="180"/>
        <end position="199"/>
    </location>
</feature>
<evidence type="ECO:0000259" key="17">
    <source>
        <dbReference type="PROSITE" id="PS50885"/>
    </source>
</evidence>
<dbReference type="InterPro" id="IPR036890">
    <property type="entry name" value="HATPase_C_sf"/>
</dbReference>
<evidence type="ECO:0000256" key="13">
    <source>
        <dbReference type="ARBA" id="ARBA00023012"/>
    </source>
</evidence>
<evidence type="ECO:0000256" key="1">
    <source>
        <dbReference type="ARBA" id="ARBA00000085"/>
    </source>
</evidence>
<keyword evidence="4" id="KW-1003">Cell membrane</keyword>
<evidence type="ECO:0000313" key="18">
    <source>
        <dbReference type="EMBL" id="NIK87671.1"/>
    </source>
</evidence>
<dbReference type="SUPFAM" id="SSF55874">
    <property type="entry name" value="ATPase domain of HSP90 chaperone/DNA topoisomerase II/histidine kinase"/>
    <property type="match status" value="1"/>
</dbReference>
<dbReference type="RefSeq" id="WP_167081494.1">
    <property type="nucleotide sequence ID" value="NZ_BAAADC010000001.1"/>
</dbReference>
<feature type="domain" description="HAMP" evidence="17">
    <location>
        <begin position="200"/>
        <end position="252"/>
    </location>
</feature>
<evidence type="ECO:0000256" key="14">
    <source>
        <dbReference type="ARBA" id="ARBA00023136"/>
    </source>
</evidence>
<keyword evidence="9" id="KW-0547">Nucleotide-binding</keyword>
<accession>A0A846MWZ9</accession>
<dbReference type="CDD" id="cd00082">
    <property type="entry name" value="HisKA"/>
    <property type="match status" value="1"/>
</dbReference>
<keyword evidence="14 15" id="KW-0472">Membrane</keyword>
<dbReference type="EC" id="2.7.13.3" evidence="3"/>
<dbReference type="GO" id="GO:0005886">
    <property type="term" value="C:plasma membrane"/>
    <property type="evidence" value="ECO:0007669"/>
    <property type="project" value="UniProtKB-SubCell"/>
</dbReference>
<evidence type="ECO:0000256" key="8">
    <source>
        <dbReference type="ARBA" id="ARBA00022692"/>
    </source>
</evidence>
<keyword evidence="11" id="KW-0067">ATP-binding</keyword>
<dbReference type="Proteomes" id="UP000570514">
    <property type="component" value="Unassembled WGS sequence"/>
</dbReference>
<evidence type="ECO:0000256" key="2">
    <source>
        <dbReference type="ARBA" id="ARBA00004429"/>
    </source>
</evidence>
<dbReference type="GO" id="GO:0000155">
    <property type="term" value="F:phosphorelay sensor kinase activity"/>
    <property type="evidence" value="ECO:0007669"/>
    <property type="project" value="InterPro"/>
</dbReference>
<comment type="catalytic activity">
    <reaction evidence="1">
        <text>ATP + protein L-histidine = ADP + protein N-phospho-L-histidine.</text>
        <dbReference type="EC" id="2.7.13.3"/>
    </reaction>
</comment>
<dbReference type="InterPro" id="IPR036097">
    <property type="entry name" value="HisK_dim/P_sf"/>
</dbReference>
<evidence type="ECO:0000256" key="15">
    <source>
        <dbReference type="SAM" id="Phobius"/>
    </source>
</evidence>
<feature type="domain" description="Histidine kinase" evidence="16">
    <location>
        <begin position="260"/>
        <end position="458"/>
    </location>
</feature>
<dbReference type="InterPro" id="IPR004358">
    <property type="entry name" value="Sig_transdc_His_kin-like_C"/>
</dbReference>
<dbReference type="SMART" id="SM00388">
    <property type="entry name" value="HisKA"/>
    <property type="match status" value="1"/>
</dbReference>
<dbReference type="Gene3D" id="1.10.287.130">
    <property type="match status" value="1"/>
</dbReference>
<dbReference type="InterPro" id="IPR003594">
    <property type="entry name" value="HATPase_dom"/>
</dbReference>
<evidence type="ECO:0000256" key="9">
    <source>
        <dbReference type="ARBA" id="ARBA00022741"/>
    </source>
</evidence>
<dbReference type="InterPro" id="IPR005467">
    <property type="entry name" value="His_kinase_dom"/>
</dbReference>
<dbReference type="Pfam" id="PF00512">
    <property type="entry name" value="HisKA"/>
    <property type="match status" value="1"/>
</dbReference>
<name>A0A846MWZ9_9PROT</name>
<evidence type="ECO:0000256" key="6">
    <source>
        <dbReference type="ARBA" id="ARBA00022553"/>
    </source>
</evidence>
<evidence type="ECO:0000256" key="10">
    <source>
        <dbReference type="ARBA" id="ARBA00022777"/>
    </source>
</evidence>
<reference evidence="18 19" key="1">
    <citation type="submission" date="2020-03" db="EMBL/GenBank/DDBJ databases">
        <title>Genomic Encyclopedia of Type Strains, Phase IV (KMG-IV): sequencing the most valuable type-strain genomes for metagenomic binning, comparative biology and taxonomic classification.</title>
        <authorList>
            <person name="Goeker M."/>
        </authorList>
    </citation>
    <scope>NUCLEOTIDE SEQUENCE [LARGE SCALE GENOMIC DNA]</scope>
    <source>
        <strain evidence="18 19">DSM 19867</strain>
    </source>
</reference>
<sequence>MKPPCRLRDTIAWRFGAIITAAIVVTGVLTGLFYMFGGRWTQPPMDLRSLLAGVTAVVDIIEAAPPEIRPRLVATPVAHGNEYYRMEWYGADSGAARWFDAARQTQHLPKRVEIFQGLNTELHRPYVMIGPEKPLRAGSGFPFGPQKPDAYYLIVKLRDGSWLVFLGGGHKWGLSSGERIAILLAVFLVVAGSISAVATRQISRPIRKFAVAVHAAGVNPNAPPIPESGPHELREVIAAFNGMQAKISAFVAYRTAMLAAISHDLRTPLTRIRLRGEYIADPVQRERLIADALEMQEMVDGALAFFRGDSEEEPVRSFDLSGLLQSIVDGFADQGVEVAYSGPDHVVYTGRALAIKRAVTNLVENAVKYASAPAITLEREATAVTITVRDRGQGIPEAALESVFEPFFRLDKSRHKARGGVGLGLTAARSILRGHGGDLVLRNLAEGGLEACATLPGR</sequence>
<keyword evidence="13" id="KW-0902">Two-component regulatory system</keyword>
<dbReference type="PANTHER" id="PTHR44936">
    <property type="entry name" value="SENSOR PROTEIN CREC"/>
    <property type="match status" value="1"/>
</dbReference>
<evidence type="ECO:0000256" key="11">
    <source>
        <dbReference type="ARBA" id="ARBA00022840"/>
    </source>
</evidence>
<comment type="caution">
    <text evidence="18">The sequence shown here is derived from an EMBL/GenBank/DDBJ whole genome shotgun (WGS) entry which is preliminary data.</text>
</comment>
<evidence type="ECO:0000256" key="12">
    <source>
        <dbReference type="ARBA" id="ARBA00022989"/>
    </source>
</evidence>
<dbReference type="GO" id="GO:0005524">
    <property type="term" value="F:ATP binding"/>
    <property type="evidence" value="ECO:0007669"/>
    <property type="project" value="UniProtKB-KW"/>
</dbReference>
<dbReference type="SMART" id="SM00387">
    <property type="entry name" value="HATPase_c"/>
    <property type="match status" value="1"/>
</dbReference>
<dbReference type="EMBL" id="JAASRM010000001">
    <property type="protein sequence ID" value="NIK87671.1"/>
    <property type="molecule type" value="Genomic_DNA"/>
</dbReference>
<evidence type="ECO:0000259" key="16">
    <source>
        <dbReference type="PROSITE" id="PS50109"/>
    </source>
</evidence>
<dbReference type="Gene3D" id="3.30.565.10">
    <property type="entry name" value="Histidine kinase-like ATPase, C-terminal domain"/>
    <property type="match status" value="1"/>
</dbReference>